<sequence>MKEDRLVTVEITGGIMPPTTYVLLPKALTALWSALRFRPVSRPQWEWFERCLTGPCSERLVREHLDGTGPLSLPVILPDSVHHLRVRWAGSD</sequence>
<keyword evidence="2" id="KW-1185">Reference proteome</keyword>
<accession>A0ABN1YDD0</accession>
<evidence type="ECO:0000313" key="1">
    <source>
        <dbReference type="EMBL" id="GAA1405571.1"/>
    </source>
</evidence>
<protein>
    <submittedName>
        <fullName evidence="1">Uncharacterized protein</fullName>
    </submittedName>
</protein>
<comment type="caution">
    <text evidence="1">The sequence shown here is derived from an EMBL/GenBank/DDBJ whole genome shotgun (WGS) entry which is preliminary data.</text>
</comment>
<proteinExistence type="predicted"/>
<organism evidence="1 2">
    <name type="scientific">Kitasatospora putterlickiae</name>
    <dbReference type="NCBI Taxonomy" id="221725"/>
    <lineage>
        <taxon>Bacteria</taxon>
        <taxon>Bacillati</taxon>
        <taxon>Actinomycetota</taxon>
        <taxon>Actinomycetes</taxon>
        <taxon>Kitasatosporales</taxon>
        <taxon>Streptomycetaceae</taxon>
        <taxon>Kitasatospora</taxon>
    </lineage>
</organism>
<gene>
    <name evidence="1" type="ORF">GCM10009639_52680</name>
</gene>
<dbReference type="Proteomes" id="UP001499863">
    <property type="component" value="Unassembled WGS sequence"/>
</dbReference>
<evidence type="ECO:0000313" key="2">
    <source>
        <dbReference type="Proteomes" id="UP001499863"/>
    </source>
</evidence>
<dbReference type="RefSeq" id="WP_344340640.1">
    <property type="nucleotide sequence ID" value="NZ_BAAAKJ010000295.1"/>
</dbReference>
<dbReference type="EMBL" id="BAAAKJ010000295">
    <property type="protein sequence ID" value="GAA1405571.1"/>
    <property type="molecule type" value="Genomic_DNA"/>
</dbReference>
<reference evidence="1 2" key="1">
    <citation type="journal article" date="2019" name="Int. J. Syst. Evol. Microbiol.">
        <title>The Global Catalogue of Microorganisms (GCM) 10K type strain sequencing project: providing services to taxonomists for standard genome sequencing and annotation.</title>
        <authorList>
            <consortium name="The Broad Institute Genomics Platform"/>
            <consortium name="The Broad Institute Genome Sequencing Center for Infectious Disease"/>
            <person name="Wu L."/>
            <person name="Ma J."/>
        </authorList>
    </citation>
    <scope>NUCLEOTIDE SEQUENCE [LARGE SCALE GENOMIC DNA]</scope>
    <source>
        <strain evidence="1 2">JCM 12393</strain>
    </source>
</reference>
<name>A0ABN1YDD0_9ACTN</name>